<evidence type="ECO:0000256" key="4">
    <source>
        <dbReference type="ARBA" id="ARBA00023136"/>
    </source>
</evidence>
<feature type="transmembrane region" description="Helical" evidence="5">
    <location>
        <begin position="64"/>
        <end position="81"/>
    </location>
</feature>
<dbReference type="PANTHER" id="PTHR14255">
    <property type="entry name" value="CEREBLON"/>
    <property type="match status" value="1"/>
</dbReference>
<evidence type="ECO:0000256" key="5">
    <source>
        <dbReference type="SAM" id="Phobius"/>
    </source>
</evidence>
<feature type="transmembrane region" description="Helical" evidence="5">
    <location>
        <begin position="93"/>
        <end position="118"/>
    </location>
</feature>
<name>A0A7J6P9K6_PEROL</name>
<keyword evidence="2 5" id="KW-0812">Transmembrane</keyword>
<proteinExistence type="predicted"/>
<dbReference type="InterPro" id="IPR002781">
    <property type="entry name" value="TM_pro_TauE-like"/>
</dbReference>
<protein>
    <submittedName>
        <fullName evidence="6">Uncharacterized protein</fullName>
    </submittedName>
</protein>
<dbReference type="Proteomes" id="UP000574390">
    <property type="component" value="Unassembled WGS sequence"/>
</dbReference>
<dbReference type="AlphaFoldDB" id="A0A7J6P9K6"/>
<dbReference type="Pfam" id="PF01925">
    <property type="entry name" value="TauE"/>
    <property type="match status" value="1"/>
</dbReference>
<keyword evidence="4 5" id="KW-0472">Membrane</keyword>
<comment type="caution">
    <text evidence="6">The sequence shown here is derived from an EMBL/GenBank/DDBJ whole genome shotgun (WGS) entry which is preliminary data.</text>
</comment>
<reference evidence="6 7" key="1">
    <citation type="submission" date="2020-04" db="EMBL/GenBank/DDBJ databases">
        <title>Perkinsus olseni comparative genomics.</title>
        <authorList>
            <person name="Bogema D.R."/>
        </authorList>
    </citation>
    <scope>NUCLEOTIDE SEQUENCE [LARGE SCALE GENOMIC DNA]</scope>
    <source>
        <strain evidence="6">ATCC PRA-205</strain>
    </source>
</reference>
<keyword evidence="3 5" id="KW-1133">Transmembrane helix</keyword>
<feature type="transmembrane region" description="Helical" evidence="5">
    <location>
        <begin position="39"/>
        <end position="58"/>
    </location>
</feature>
<dbReference type="PANTHER" id="PTHR14255:SF3">
    <property type="entry name" value="SULFITE EXPORTER TAUE_SAFE FAMILY PROTEIN 5-RELATED"/>
    <property type="match status" value="1"/>
</dbReference>
<sequence length="134" mass="13614">MIVIGLIASMVGIGGGLLMNPLVLSLGLDPKQSTATTTIVIFATSTSTALSFALGGYFPPASDMWITVMPFAGALLGKTIVAKLVSMTGRLSALVLLLGTMVAIGGVTTITSGIISVVDDAENGENIMQFGSFC</sequence>
<evidence type="ECO:0000256" key="1">
    <source>
        <dbReference type="ARBA" id="ARBA00004141"/>
    </source>
</evidence>
<accession>A0A7J6P9K6</accession>
<evidence type="ECO:0000313" key="7">
    <source>
        <dbReference type="Proteomes" id="UP000574390"/>
    </source>
</evidence>
<evidence type="ECO:0000256" key="3">
    <source>
        <dbReference type="ARBA" id="ARBA00022989"/>
    </source>
</evidence>
<organism evidence="6 7">
    <name type="scientific">Perkinsus olseni</name>
    <name type="common">Perkinsus atlanticus</name>
    <dbReference type="NCBI Taxonomy" id="32597"/>
    <lineage>
        <taxon>Eukaryota</taxon>
        <taxon>Sar</taxon>
        <taxon>Alveolata</taxon>
        <taxon>Perkinsozoa</taxon>
        <taxon>Perkinsea</taxon>
        <taxon>Perkinsida</taxon>
        <taxon>Perkinsidae</taxon>
        <taxon>Perkinsus</taxon>
    </lineage>
</organism>
<evidence type="ECO:0000256" key="2">
    <source>
        <dbReference type="ARBA" id="ARBA00022692"/>
    </source>
</evidence>
<feature type="transmembrane region" description="Helical" evidence="5">
    <location>
        <begin position="6"/>
        <end position="27"/>
    </location>
</feature>
<gene>
    <name evidence="6" type="ORF">FOZ62_024142</name>
</gene>
<dbReference type="GO" id="GO:0016567">
    <property type="term" value="P:protein ubiquitination"/>
    <property type="evidence" value="ECO:0007669"/>
    <property type="project" value="TreeGrafter"/>
</dbReference>
<evidence type="ECO:0000313" key="6">
    <source>
        <dbReference type="EMBL" id="KAF4692031.1"/>
    </source>
</evidence>
<dbReference type="GO" id="GO:0016020">
    <property type="term" value="C:membrane"/>
    <property type="evidence" value="ECO:0007669"/>
    <property type="project" value="UniProtKB-SubCell"/>
</dbReference>
<dbReference type="EMBL" id="JABANM010036210">
    <property type="protein sequence ID" value="KAF4692031.1"/>
    <property type="molecule type" value="Genomic_DNA"/>
</dbReference>
<dbReference type="GO" id="GO:0031464">
    <property type="term" value="C:Cul4A-RING E3 ubiquitin ligase complex"/>
    <property type="evidence" value="ECO:0007669"/>
    <property type="project" value="TreeGrafter"/>
</dbReference>
<comment type="subcellular location">
    <subcellularLocation>
        <location evidence="1">Membrane</location>
        <topology evidence="1">Multi-pass membrane protein</topology>
    </subcellularLocation>
</comment>